<proteinExistence type="predicted"/>
<dbReference type="InterPro" id="IPR036097">
    <property type="entry name" value="HisK_dim/P_sf"/>
</dbReference>
<evidence type="ECO:0000256" key="1">
    <source>
        <dbReference type="ARBA" id="ARBA00000085"/>
    </source>
</evidence>
<dbReference type="AlphaFoldDB" id="A0A7W7WDU7"/>
<keyword evidence="7 14" id="KW-0418">Kinase</keyword>
<gene>
    <name evidence="14" type="ORF">FHR32_007628</name>
</gene>
<dbReference type="Gene3D" id="6.10.340.10">
    <property type="match status" value="1"/>
</dbReference>
<dbReference type="InterPro" id="IPR003660">
    <property type="entry name" value="HAMP_dom"/>
</dbReference>
<dbReference type="Gene3D" id="1.10.287.130">
    <property type="match status" value="1"/>
</dbReference>
<keyword evidence="5" id="KW-0808">Transferase</keyword>
<evidence type="ECO:0000256" key="10">
    <source>
        <dbReference type="ARBA" id="ARBA00023136"/>
    </source>
</evidence>
<evidence type="ECO:0000256" key="11">
    <source>
        <dbReference type="SAM" id="Phobius"/>
    </source>
</evidence>
<dbReference type="CDD" id="cd00082">
    <property type="entry name" value="HisKA"/>
    <property type="match status" value="1"/>
</dbReference>
<evidence type="ECO:0000256" key="5">
    <source>
        <dbReference type="ARBA" id="ARBA00022679"/>
    </source>
</evidence>
<dbReference type="SMART" id="SM00387">
    <property type="entry name" value="HATPase_c"/>
    <property type="match status" value="1"/>
</dbReference>
<evidence type="ECO:0000256" key="7">
    <source>
        <dbReference type="ARBA" id="ARBA00022777"/>
    </source>
</evidence>
<dbReference type="InterPro" id="IPR003594">
    <property type="entry name" value="HATPase_dom"/>
</dbReference>
<evidence type="ECO:0000256" key="2">
    <source>
        <dbReference type="ARBA" id="ARBA00004236"/>
    </source>
</evidence>
<feature type="domain" description="HAMP" evidence="13">
    <location>
        <begin position="180"/>
        <end position="232"/>
    </location>
</feature>
<organism evidence="14 15">
    <name type="scientific">Streptosporangium album</name>
    <dbReference type="NCBI Taxonomy" id="47479"/>
    <lineage>
        <taxon>Bacteria</taxon>
        <taxon>Bacillati</taxon>
        <taxon>Actinomycetota</taxon>
        <taxon>Actinomycetes</taxon>
        <taxon>Streptosporangiales</taxon>
        <taxon>Streptosporangiaceae</taxon>
        <taxon>Streptosporangium</taxon>
    </lineage>
</organism>
<accession>A0A7W7WDU7</accession>
<evidence type="ECO:0000259" key="12">
    <source>
        <dbReference type="PROSITE" id="PS50109"/>
    </source>
</evidence>
<evidence type="ECO:0000313" key="14">
    <source>
        <dbReference type="EMBL" id="MBB4943228.1"/>
    </source>
</evidence>
<keyword evidence="6 11" id="KW-0812">Transmembrane</keyword>
<dbReference type="Pfam" id="PF00512">
    <property type="entry name" value="HisKA"/>
    <property type="match status" value="1"/>
</dbReference>
<comment type="caution">
    <text evidence="14">The sequence shown here is derived from an EMBL/GenBank/DDBJ whole genome shotgun (WGS) entry which is preliminary data.</text>
</comment>
<dbReference type="RefSeq" id="WP_184759124.1">
    <property type="nucleotide sequence ID" value="NZ_BAABEK010000038.1"/>
</dbReference>
<dbReference type="Gene3D" id="3.30.565.10">
    <property type="entry name" value="Histidine kinase-like ATPase, C-terminal domain"/>
    <property type="match status" value="1"/>
</dbReference>
<dbReference type="InterPro" id="IPR005467">
    <property type="entry name" value="His_kinase_dom"/>
</dbReference>
<dbReference type="InterPro" id="IPR050428">
    <property type="entry name" value="TCS_sensor_his_kinase"/>
</dbReference>
<dbReference type="SUPFAM" id="SSF47384">
    <property type="entry name" value="Homodimeric domain of signal transducing histidine kinase"/>
    <property type="match status" value="1"/>
</dbReference>
<dbReference type="PROSITE" id="PS50885">
    <property type="entry name" value="HAMP"/>
    <property type="match status" value="1"/>
</dbReference>
<comment type="subcellular location">
    <subcellularLocation>
        <location evidence="2">Cell membrane</location>
    </subcellularLocation>
</comment>
<reference evidence="14 15" key="1">
    <citation type="submission" date="2020-08" db="EMBL/GenBank/DDBJ databases">
        <title>Sequencing the genomes of 1000 actinobacteria strains.</title>
        <authorList>
            <person name="Klenk H.-P."/>
        </authorList>
    </citation>
    <scope>NUCLEOTIDE SEQUENCE [LARGE SCALE GENOMIC DNA]</scope>
    <source>
        <strain evidence="14 15">DSM 43023</strain>
    </source>
</reference>
<dbReference type="Pfam" id="PF02518">
    <property type="entry name" value="HATPase_c"/>
    <property type="match status" value="1"/>
</dbReference>
<dbReference type="Pfam" id="PF00672">
    <property type="entry name" value="HAMP"/>
    <property type="match status" value="1"/>
</dbReference>
<dbReference type="PRINTS" id="PR00344">
    <property type="entry name" value="BCTRLSENSOR"/>
</dbReference>
<name>A0A7W7WDU7_9ACTN</name>
<dbReference type="SMART" id="SM00304">
    <property type="entry name" value="HAMP"/>
    <property type="match status" value="1"/>
</dbReference>
<keyword evidence="8 11" id="KW-1133">Transmembrane helix</keyword>
<dbReference type="SUPFAM" id="SSF55874">
    <property type="entry name" value="ATPase domain of HSP90 chaperone/DNA topoisomerase II/histidine kinase"/>
    <property type="match status" value="1"/>
</dbReference>
<feature type="domain" description="Histidine kinase" evidence="12">
    <location>
        <begin position="240"/>
        <end position="437"/>
    </location>
</feature>
<evidence type="ECO:0000256" key="8">
    <source>
        <dbReference type="ARBA" id="ARBA00022989"/>
    </source>
</evidence>
<keyword evidence="9" id="KW-0902">Two-component regulatory system</keyword>
<dbReference type="PANTHER" id="PTHR45436">
    <property type="entry name" value="SENSOR HISTIDINE KINASE YKOH"/>
    <property type="match status" value="1"/>
</dbReference>
<feature type="transmembrane region" description="Helical" evidence="11">
    <location>
        <begin position="157"/>
        <end position="176"/>
    </location>
</feature>
<sequence length="437" mass="46280">MTAETGQDGIPLRRRVLTVIIAVTVLAVALFAIPLALSVRQLYRDETVTALERDAAWIAAVLPDDVALNPRTPFALPPTVSADLTVGVYTVDGRRLLGAGPAASALARRSRDGHVREAVEDDFLAVSAPIPSDGRMAAVVRVATPYDRVEDQVHRTWLLMAALAAVVLLLAIVLAVRQAARLAAPLEELTAAAQALGGGDFSIRAPRSGVREADAAGEALEATANRLGRLLERERAFSADVSHQLRTGLTGLMLGLESALARPTGDLAPTIRTAIDRGEHLRTVIEDLLRLARDSRTGDEPLDVPTLLEEIRRDWHGPLAAAGRRLTVTVDPGLPQVSARPSAVRQILHVLLDNATTHGGGEVTVEATDLGTGMAIEVGDQGRGVADEEKAFTRRRSAGDGHGIGLALARSLAEAEGGRLVLRRGSPPLFSLLLPES</sequence>
<keyword evidence="15" id="KW-1185">Reference proteome</keyword>
<dbReference type="CDD" id="cd06225">
    <property type="entry name" value="HAMP"/>
    <property type="match status" value="1"/>
</dbReference>
<evidence type="ECO:0000256" key="6">
    <source>
        <dbReference type="ARBA" id="ARBA00022692"/>
    </source>
</evidence>
<dbReference type="InterPro" id="IPR036890">
    <property type="entry name" value="HATPase_C_sf"/>
</dbReference>
<dbReference type="InterPro" id="IPR004358">
    <property type="entry name" value="Sig_transdc_His_kin-like_C"/>
</dbReference>
<dbReference type="SMART" id="SM00388">
    <property type="entry name" value="HisKA"/>
    <property type="match status" value="1"/>
</dbReference>
<evidence type="ECO:0000259" key="13">
    <source>
        <dbReference type="PROSITE" id="PS50885"/>
    </source>
</evidence>
<comment type="catalytic activity">
    <reaction evidence="1">
        <text>ATP + protein L-histidine = ADP + protein N-phospho-L-histidine.</text>
        <dbReference type="EC" id="2.7.13.3"/>
    </reaction>
</comment>
<dbReference type="GO" id="GO:0000155">
    <property type="term" value="F:phosphorelay sensor kinase activity"/>
    <property type="evidence" value="ECO:0007669"/>
    <property type="project" value="InterPro"/>
</dbReference>
<dbReference type="PROSITE" id="PS50109">
    <property type="entry name" value="HIS_KIN"/>
    <property type="match status" value="1"/>
</dbReference>
<evidence type="ECO:0000256" key="4">
    <source>
        <dbReference type="ARBA" id="ARBA00022553"/>
    </source>
</evidence>
<keyword evidence="10 11" id="KW-0472">Membrane</keyword>
<evidence type="ECO:0000256" key="9">
    <source>
        <dbReference type="ARBA" id="ARBA00023012"/>
    </source>
</evidence>
<feature type="transmembrane region" description="Helical" evidence="11">
    <location>
        <begin position="16"/>
        <end position="37"/>
    </location>
</feature>
<protein>
    <recommendedName>
        <fullName evidence="3">histidine kinase</fullName>
        <ecNumber evidence="3">2.7.13.3</ecNumber>
    </recommendedName>
</protein>
<dbReference type="InterPro" id="IPR003661">
    <property type="entry name" value="HisK_dim/P_dom"/>
</dbReference>
<dbReference type="EC" id="2.7.13.3" evidence="3"/>
<evidence type="ECO:0000256" key="3">
    <source>
        <dbReference type="ARBA" id="ARBA00012438"/>
    </source>
</evidence>
<dbReference type="Proteomes" id="UP000534286">
    <property type="component" value="Unassembled WGS sequence"/>
</dbReference>
<dbReference type="GO" id="GO:0005886">
    <property type="term" value="C:plasma membrane"/>
    <property type="evidence" value="ECO:0007669"/>
    <property type="project" value="UniProtKB-SubCell"/>
</dbReference>
<dbReference type="EMBL" id="JACHJU010000005">
    <property type="protein sequence ID" value="MBB4943228.1"/>
    <property type="molecule type" value="Genomic_DNA"/>
</dbReference>
<evidence type="ECO:0000313" key="15">
    <source>
        <dbReference type="Proteomes" id="UP000534286"/>
    </source>
</evidence>
<keyword evidence="4" id="KW-0597">Phosphoprotein</keyword>
<dbReference type="PANTHER" id="PTHR45436:SF5">
    <property type="entry name" value="SENSOR HISTIDINE KINASE TRCS"/>
    <property type="match status" value="1"/>
</dbReference>